<protein>
    <submittedName>
        <fullName evidence="1">Uncharacterized protein</fullName>
    </submittedName>
</protein>
<dbReference type="EMBL" id="CAJJDP010000190">
    <property type="protein sequence ID" value="CAD8214683.1"/>
    <property type="molecule type" value="Genomic_DNA"/>
</dbReference>
<organism evidence="1 2">
    <name type="scientific">Paramecium octaurelia</name>
    <dbReference type="NCBI Taxonomy" id="43137"/>
    <lineage>
        <taxon>Eukaryota</taxon>
        <taxon>Sar</taxon>
        <taxon>Alveolata</taxon>
        <taxon>Ciliophora</taxon>
        <taxon>Intramacronucleata</taxon>
        <taxon>Oligohymenophorea</taxon>
        <taxon>Peniculida</taxon>
        <taxon>Parameciidae</taxon>
        <taxon>Paramecium</taxon>
    </lineage>
</organism>
<keyword evidence="2" id="KW-1185">Reference proteome</keyword>
<name>A0A8S1YLS6_PAROT</name>
<proteinExistence type="predicted"/>
<reference evidence="1" key="1">
    <citation type="submission" date="2021-01" db="EMBL/GenBank/DDBJ databases">
        <authorList>
            <consortium name="Genoscope - CEA"/>
            <person name="William W."/>
        </authorList>
    </citation>
    <scope>NUCLEOTIDE SEQUENCE</scope>
</reference>
<evidence type="ECO:0000313" key="1">
    <source>
        <dbReference type="EMBL" id="CAD8214683.1"/>
    </source>
</evidence>
<accession>A0A8S1YLS6</accession>
<comment type="caution">
    <text evidence="1">The sequence shown here is derived from an EMBL/GenBank/DDBJ whole genome shotgun (WGS) entry which is preliminary data.</text>
</comment>
<dbReference type="AlphaFoldDB" id="A0A8S1YLS6"/>
<gene>
    <name evidence="1" type="ORF">POCTA_138.1.T1860005</name>
</gene>
<sequence length="33" mass="3911">MVQEISDALAKFTYKRKLKFFVTANQLFFIIAK</sequence>
<evidence type="ECO:0000313" key="2">
    <source>
        <dbReference type="Proteomes" id="UP000683925"/>
    </source>
</evidence>
<dbReference type="Proteomes" id="UP000683925">
    <property type="component" value="Unassembled WGS sequence"/>
</dbReference>